<reference evidence="3" key="1">
    <citation type="submission" date="2024-04" db="EMBL/GenBank/DDBJ databases">
        <title>Phylogenomic analyses of a clade within the roseobacter group suggest taxonomic reassignments of species of the genera Aestuariivita, Citreicella, Loktanella, Nautella, Pelagibaca, Ruegeria, Thalassobius, Thiobacimonas and Tropicibacter, and the proposal o.</title>
        <authorList>
            <person name="Jeon C.O."/>
        </authorList>
    </citation>
    <scope>NUCLEOTIDE SEQUENCE [LARGE SCALE GENOMIC DNA]</scope>
    <source>
        <strain evidence="3">BS5-3</strain>
    </source>
</reference>
<dbReference type="EMBL" id="CP150951">
    <property type="protein sequence ID" value="WZC50126.1"/>
    <property type="molecule type" value="Genomic_DNA"/>
</dbReference>
<accession>A0ABZ2V7V4</accession>
<evidence type="ECO:0000313" key="2">
    <source>
        <dbReference type="EMBL" id="WZC50126.1"/>
    </source>
</evidence>
<evidence type="ECO:0008006" key="4">
    <source>
        <dbReference type="Google" id="ProtNLM"/>
    </source>
</evidence>
<feature type="transmembrane region" description="Helical" evidence="1">
    <location>
        <begin position="144"/>
        <end position="161"/>
    </location>
</feature>
<keyword evidence="1" id="KW-1133">Transmembrane helix</keyword>
<keyword evidence="1" id="KW-0812">Transmembrane</keyword>
<feature type="transmembrane region" description="Helical" evidence="1">
    <location>
        <begin position="55"/>
        <end position="76"/>
    </location>
</feature>
<dbReference type="RefSeq" id="WP_341368235.1">
    <property type="nucleotide sequence ID" value="NZ_CP150951.2"/>
</dbReference>
<feature type="transmembrane region" description="Helical" evidence="1">
    <location>
        <begin position="106"/>
        <end position="124"/>
    </location>
</feature>
<organism evidence="2 3">
    <name type="scientific">Yoonia phaeophyticola</name>
    <dbReference type="NCBI Taxonomy" id="3137369"/>
    <lineage>
        <taxon>Bacteria</taxon>
        <taxon>Pseudomonadati</taxon>
        <taxon>Pseudomonadota</taxon>
        <taxon>Alphaproteobacteria</taxon>
        <taxon>Rhodobacterales</taxon>
        <taxon>Paracoccaceae</taxon>
        <taxon>Yoonia</taxon>
    </lineage>
</organism>
<proteinExistence type="predicted"/>
<protein>
    <recommendedName>
        <fullName evidence="4">DUF2975 domain-containing protein</fullName>
    </recommendedName>
</protein>
<keyword evidence="1" id="KW-0472">Membrane</keyword>
<evidence type="ECO:0000256" key="1">
    <source>
        <dbReference type="SAM" id="Phobius"/>
    </source>
</evidence>
<gene>
    <name evidence="2" type="ORF">AABB29_05635</name>
</gene>
<sequence>MSKIQDVAKLAGILRGATIAAMVALPIAIIGGLLATPLTPELYMDTVAASPETSTAQLIAVVALNLISPFILLLTLNEMRILFEAYQRGEVLTDRSAKLIQRIGQGFLALAIIPFVLRPIQSVLLTWNNPPGGRSLAIGLDSDMLFFALSGGLIIVIGWAMREASVVASENKAFV</sequence>
<feature type="transmembrane region" description="Helical" evidence="1">
    <location>
        <begin position="12"/>
        <end position="35"/>
    </location>
</feature>
<dbReference type="Proteomes" id="UP001440612">
    <property type="component" value="Chromosome"/>
</dbReference>
<keyword evidence="3" id="KW-1185">Reference proteome</keyword>
<name>A0ABZ2V7V4_9RHOB</name>
<evidence type="ECO:0000313" key="3">
    <source>
        <dbReference type="Proteomes" id="UP001440612"/>
    </source>
</evidence>